<dbReference type="PANTHER" id="PTHR24345:SF0">
    <property type="entry name" value="CELL CYCLE SERINE_THREONINE-PROTEIN KINASE CDC5_MSD2"/>
    <property type="match status" value="1"/>
</dbReference>
<dbReference type="Proteomes" id="UP000001542">
    <property type="component" value="Unassembled WGS sequence"/>
</dbReference>
<sequence>MHRSSSTSKIIFKKEESQLSEYRKQEQIGSGGFSTVFRVVNVKTNQIYAMKVIPQSKLMTEEQKTLIDNEIKLHRSLNHSNIVKLYNTFCDAQNQYIILEHCKGGNLKDKFKQKGRFSESDVKLFLHQALSALDYIHTCGIVHRDIKLGNFLYADNNIIKICDFGLAVKNNPKHNYMVSGTQAYLSPELFTQKGLGTSPKIDIWALGVCAFMLLNGYAPFDAPTPQLQFERIKSDEFRFNPSVEISENMQDFISKTLIKDPALRPSASELLNHPLFVKTRHRTNSNPVVTSPSQPLVSCFSEINKIGLAYLLVDGSVGIIFNDGYKFIQDPHQQFVQYYLPNSMAVNHVTAISGNDVQKKASMLSKFAEKLRAQIEMYTVPTRKYNVQSPLRYVRKWMRDKDIAMFKFDNNDMQFNFNDGMKLIVYSLDEKLMLTAALKQPGKILSYSQINDPANIEYKNRFEIAKKMIKDQHTSILVPE</sequence>
<dbReference type="Gene3D" id="1.10.510.10">
    <property type="entry name" value="Transferase(Phosphotransferase) domain 1"/>
    <property type="match status" value="1"/>
</dbReference>
<keyword evidence="6 7" id="KW-0067">ATP-binding</keyword>
<dbReference type="SUPFAM" id="SSF56112">
    <property type="entry name" value="Protein kinase-like (PK-like)"/>
    <property type="match status" value="1"/>
</dbReference>
<dbReference type="InterPro" id="IPR000959">
    <property type="entry name" value="POLO_box_dom"/>
</dbReference>
<evidence type="ECO:0000256" key="3">
    <source>
        <dbReference type="ARBA" id="ARBA00022737"/>
    </source>
</evidence>
<dbReference type="InterPro" id="IPR033695">
    <property type="entry name" value="POLO_box_2"/>
</dbReference>
<evidence type="ECO:0000256" key="7">
    <source>
        <dbReference type="PROSITE-ProRule" id="PRU10141"/>
    </source>
</evidence>
<dbReference type="FunFam" id="3.30.200.20:FF:000042">
    <property type="entry name" value="Aurora kinase A"/>
    <property type="match status" value="1"/>
</dbReference>
<comment type="catalytic activity">
    <reaction evidence="9">
        <text>L-threonyl-[protein] + ATP = O-phospho-L-threonyl-[protein] + ADP + H(+)</text>
        <dbReference type="Rhea" id="RHEA:46608"/>
        <dbReference type="Rhea" id="RHEA-COMP:11060"/>
        <dbReference type="Rhea" id="RHEA-COMP:11605"/>
        <dbReference type="ChEBI" id="CHEBI:15378"/>
        <dbReference type="ChEBI" id="CHEBI:30013"/>
        <dbReference type="ChEBI" id="CHEBI:30616"/>
        <dbReference type="ChEBI" id="CHEBI:61977"/>
        <dbReference type="ChEBI" id="CHEBI:456216"/>
        <dbReference type="EC" id="2.7.11.21"/>
    </reaction>
</comment>
<dbReference type="STRING" id="5722.A2G7H1"/>
<dbReference type="EC" id="2.7.11.21" evidence="9"/>
<comment type="similarity">
    <text evidence="9">Belongs to the protein kinase superfamily. Ser/Thr protein kinase family. CDC5/Polo subfamily.</text>
</comment>
<keyword evidence="1 8" id="KW-0723">Serine/threonine-protein kinase</keyword>
<dbReference type="PROSITE" id="PS50011">
    <property type="entry name" value="PROTEIN_KINASE_DOM"/>
    <property type="match status" value="1"/>
</dbReference>
<dbReference type="Pfam" id="PF00069">
    <property type="entry name" value="Pkinase"/>
    <property type="match status" value="1"/>
</dbReference>
<accession>A2G7H1</accession>
<evidence type="ECO:0000256" key="1">
    <source>
        <dbReference type="ARBA" id="ARBA00022527"/>
    </source>
</evidence>
<evidence type="ECO:0000256" key="8">
    <source>
        <dbReference type="RuleBase" id="RU000304"/>
    </source>
</evidence>
<proteinExistence type="inferred from homology"/>
<dbReference type="OrthoDB" id="408964at2759"/>
<evidence type="ECO:0000256" key="6">
    <source>
        <dbReference type="ARBA" id="ARBA00022840"/>
    </source>
</evidence>
<dbReference type="FunFam" id="1.10.510.10:FF:000673">
    <property type="entry name" value="CAMK family protein kinase"/>
    <property type="match status" value="1"/>
</dbReference>
<dbReference type="PROSITE" id="PS50078">
    <property type="entry name" value="POLO_BOX"/>
    <property type="match status" value="2"/>
</dbReference>
<dbReference type="CDD" id="cd13117">
    <property type="entry name" value="POLO_box_2"/>
    <property type="match status" value="1"/>
</dbReference>
<organism evidence="12 13">
    <name type="scientific">Trichomonas vaginalis (strain ATCC PRA-98 / G3)</name>
    <dbReference type="NCBI Taxonomy" id="412133"/>
    <lineage>
        <taxon>Eukaryota</taxon>
        <taxon>Metamonada</taxon>
        <taxon>Parabasalia</taxon>
        <taxon>Trichomonadida</taxon>
        <taxon>Trichomonadidae</taxon>
        <taxon>Trichomonas</taxon>
    </lineage>
</organism>
<dbReference type="AlphaFoldDB" id="A2G7H1"/>
<dbReference type="VEuPathDB" id="TrichDB:TVAG_279730"/>
<feature type="domain" description="POLO box" evidence="11">
    <location>
        <begin position="393"/>
        <end position="474"/>
    </location>
</feature>
<dbReference type="InterPro" id="IPR008271">
    <property type="entry name" value="Ser/Thr_kinase_AS"/>
</dbReference>
<keyword evidence="4 7" id="KW-0547">Nucleotide-binding</keyword>
<dbReference type="SMR" id="A2G7H1"/>
<keyword evidence="13" id="KW-1185">Reference proteome</keyword>
<dbReference type="InterPro" id="IPR033701">
    <property type="entry name" value="POLO_box_1"/>
</dbReference>
<dbReference type="GO" id="GO:0004674">
    <property type="term" value="F:protein serine/threonine kinase activity"/>
    <property type="evidence" value="ECO:0007669"/>
    <property type="project" value="UniProtKB-KW"/>
</dbReference>
<dbReference type="Gene3D" id="3.30.1120.30">
    <property type="entry name" value="POLO box domain"/>
    <property type="match status" value="1"/>
</dbReference>
<dbReference type="EMBL" id="DS114550">
    <property type="protein sequence ID" value="EAX86893.1"/>
    <property type="molecule type" value="Genomic_DNA"/>
</dbReference>
<dbReference type="PANTHER" id="PTHR24345">
    <property type="entry name" value="SERINE/THREONINE-PROTEIN KINASE PLK"/>
    <property type="match status" value="1"/>
</dbReference>
<evidence type="ECO:0000256" key="5">
    <source>
        <dbReference type="ARBA" id="ARBA00022777"/>
    </source>
</evidence>
<dbReference type="GO" id="GO:0005634">
    <property type="term" value="C:nucleus"/>
    <property type="evidence" value="ECO:0000318"/>
    <property type="project" value="GO_Central"/>
</dbReference>
<feature type="domain" description="Protein kinase" evidence="10">
    <location>
        <begin position="22"/>
        <end position="276"/>
    </location>
</feature>
<dbReference type="InterPro" id="IPR036947">
    <property type="entry name" value="POLO_box_dom_sf"/>
</dbReference>
<dbReference type="SMART" id="SM00220">
    <property type="entry name" value="S_TKc"/>
    <property type="match status" value="1"/>
</dbReference>
<dbReference type="InterPro" id="IPR000719">
    <property type="entry name" value="Prot_kinase_dom"/>
</dbReference>
<evidence type="ECO:0000259" key="10">
    <source>
        <dbReference type="PROSITE" id="PS50011"/>
    </source>
</evidence>
<keyword evidence="5 9" id="KW-0418">Kinase</keyword>
<feature type="domain" description="POLO box" evidence="11">
    <location>
        <begin position="295"/>
        <end position="373"/>
    </location>
</feature>
<protein>
    <recommendedName>
        <fullName evidence="9">Serine/threonine-protein kinase PLK</fullName>
        <ecNumber evidence="9">2.7.11.21</ecNumber>
    </recommendedName>
    <alternativeName>
        <fullName evidence="9">Polo-like kinase</fullName>
    </alternativeName>
</protein>
<dbReference type="VEuPathDB" id="TrichDB:TVAGG3_1090300"/>
<keyword evidence="3" id="KW-0677">Repeat</keyword>
<reference evidence="12" key="1">
    <citation type="submission" date="2006-10" db="EMBL/GenBank/DDBJ databases">
        <authorList>
            <person name="Amadeo P."/>
            <person name="Zhao Q."/>
            <person name="Wortman J."/>
            <person name="Fraser-Liggett C."/>
            <person name="Carlton J."/>
        </authorList>
    </citation>
    <scope>NUCLEOTIDE SEQUENCE</scope>
    <source>
        <strain evidence="12">G3</strain>
    </source>
</reference>
<reference evidence="12" key="2">
    <citation type="journal article" date="2007" name="Science">
        <title>Draft genome sequence of the sexually transmitted pathogen Trichomonas vaginalis.</title>
        <authorList>
            <person name="Carlton J.M."/>
            <person name="Hirt R.P."/>
            <person name="Silva J.C."/>
            <person name="Delcher A.L."/>
            <person name="Schatz M."/>
            <person name="Zhao Q."/>
            <person name="Wortman J.R."/>
            <person name="Bidwell S.L."/>
            <person name="Alsmark U.C.M."/>
            <person name="Besteiro S."/>
            <person name="Sicheritz-Ponten T."/>
            <person name="Noel C.J."/>
            <person name="Dacks J.B."/>
            <person name="Foster P.G."/>
            <person name="Simillion C."/>
            <person name="Van de Peer Y."/>
            <person name="Miranda-Saavedra D."/>
            <person name="Barton G.J."/>
            <person name="Westrop G.D."/>
            <person name="Mueller S."/>
            <person name="Dessi D."/>
            <person name="Fiori P.L."/>
            <person name="Ren Q."/>
            <person name="Paulsen I."/>
            <person name="Zhang H."/>
            <person name="Bastida-Corcuera F.D."/>
            <person name="Simoes-Barbosa A."/>
            <person name="Brown M.T."/>
            <person name="Hayes R.D."/>
            <person name="Mukherjee M."/>
            <person name="Okumura C.Y."/>
            <person name="Schneider R."/>
            <person name="Smith A.J."/>
            <person name="Vanacova S."/>
            <person name="Villalvazo M."/>
            <person name="Haas B.J."/>
            <person name="Pertea M."/>
            <person name="Feldblyum T.V."/>
            <person name="Utterback T.R."/>
            <person name="Shu C.L."/>
            <person name="Osoegawa K."/>
            <person name="de Jong P.J."/>
            <person name="Hrdy I."/>
            <person name="Horvathova L."/>
            <person name="Zubacova Z."/>
            <person name="Dolezal P."/>
            <person name="Malik S.B."/>
            <person name="Logsdon J.M. Jr."/>
            <person name="Henze K."/>
            <person name="Gupta A."/>
            <person name="Wang C.C."/>
            <person name="Dunne R.L."/>
            <person name="Upcroft J.A."/>
            <person name="Upcroft P."/>
            <person name="White O."/>
            <person name="Salzberg S.L."/>
            <person name="Tang P."/>
            <person name="Chiu C.-H."/>
            <person name="Lee Y.-S."/>
            <person name="Embley T.M."/>
            <person name="Coombs G.H."/>
            <person name="Mottram J.C."/>
            <person name="Tachezy J."/>
            <person name="Fraser-Liggett C.M."/>
            <person name="Johnson P.J."/>
        </authorList>
    </citation>
    <scope>NUCLEOTIDE SEQUENCE [LARGE SCALE GENOMIC DNA]</scope>
    <source>
        <strain evidence="12">G3</strain>
    </source>
</reference>
<evidence type="ECO:0000256" key="4">
    <source>
        <dbReference type="ARBA" id="ARBA00022741"/>
    </source>
</evidence>
<gene>
    <name evidence="12" type="ORF">TVAG_279730</name>
</gene>
<dbReference type="InParanoid" id="A2G7H1"/>
<dbReference type="InterPro" id="IPR017441">
    <property type="entry name" value="Protein_kinase_ATP_BS"/>
</dbReference>
<evidence type="ECO:0000259" key="11">
    <source>
        <dbReference type="PROSITE" id="PS50078"/>
    </source>
</evidence>
<dbReference type="OMA" id="PANIEYK"/>
<dbReference type="PROSITE" id="PS00108">
    <property type="entry name" value="PROTEIN_KINASE_ST"/>
    <property type="match status" value="1"/>
</dbReference>
<evidence type="ECO:0000313" key="13">
    <source>
        <dbReference type="Proteomes" id="UP000001542"/>
    </source>
</evidence>
<evidence type="ECO:0000256" key="9">
    <source>
        <dbReference type="RuleBase" id="RU361162"/>
    </source>
</evidence>
<feature type="binding site" evidence="7">
    <location>
        <position position="51"/>
    </location>
    <ligand>
        <name>ATP</name>
        <dbReference type="ChEBI" id="CHEBI:30616"/>
    </ligand>
</feature>
<name>A2G7H1_TRIV3</name>
<dbReference type="SUPFAM" id="SSF82615">
    <property type="entry name" value="Polo-box domain"/>
    <property type="match status" value="1"/>
</dbReference>
<evidence type="ECO:0000256" key="2">
    <source>
        <dbReference type="ARBA" id="ARBA00022679"/>
    </source>
</evidence>
<evidence type="ECO:0000313" key="12">
    <source>
        <dbReference type="EMBL" id="EAX86893.1"/>
    </source>
</evidence>
<dbReference type="InterPro" id="IPR011009">
    <property type="entry name" value="Kinase-like_dom_sf"/>
</dbReference>
<dbReference type="eggNOG" id="KOG0575">
    <property type="taxonomic scope" value="Eukaryota"/>
</dbReference>
<dbReference type="Pfam" id="PF00659">
    <property type="entry name" value="POLO_box"/>
    <property type="match status" value="1"/>
</dbReference>
<dbReference type="PROSITE" id="PS00107">
    <property type="entry name" value="PROTEIN_KINASE_ATP"/>
    <property type="match status" value="1"/>
</dbReference>
<keyword evidence="2 9" id="KW-0808">Transferase</keyword>
<dbReference type="GO" id="GO:0005524">
    <property type="term" value="F:ATP binding"/>
    <property type="evidence" value="ECO:0007669"/>
    <property type="project" value="UniProtKB-UniRule"/>
</dbReference>
<dbReference type="CDD" id="cd13118">
    <property type="entry name" value="POLO_box_1"/>
    <property type="match status" value="1"/>
</dbReference>